<reference evidence="5" key="1">
    <citation type="submission" date="2019-12" db="UniProtKB">
        <authorList>
            <consortium name="WormBaseParasite"/>
        </authorList>
    </citation>
    <scope>IDENTIFICATION</scope>
</reference>
<name>A0A5S6QS88_TRIMR</name>
<evidence type="ECO:0000259" key="3">
    <source>
        <dbReference type="Pfam" id="PF14702"/>
    </source>
</evidence>
<dbReference type="GO" id="GO:0005980">
    <property type="term" value="P:glycogen catabolic process"/>
    <property type="evidence" value="ECO:0007669"/>
    <property type="project" value="InterPro"/>
</dbReference>
<dbReference type="PANTHER" id="PTHR10569:SF2">
    <property type="entry name" value="GLYCOGEN DEBRANCHING ENZYME"/>
    <property type="match status" value="1"/>
</dbReference>
<dbReference type="InterPro" id="IPR012341">
    <property type="entry name" value="6hp_glycosidase-like_sf"/>
</dbReference>
<evidence type="ECO:0000313" key="5">
    <source>
        <dbReference type="WBParaSite" id="TMUE_2000009762.1"/>
    </source>
</evidence>
<dbReference type="InterPro" id="IPR017853">
    <property type="entry name" value="GH"/>
</dbReference>
<proteinExistence type="predicted"/>
<dbReference type="InterPro" id="IPR032788">
    <property type="entry name" value="AGL_central"/>
</dbReference>
<dbReference type="PANTHER" id="PTHR10569">
    <property type="entry name" value="GLYCOGEN DEBRANCHING ENZYME"/>
    <property type="match status" value="1"/>
</dbReference>
<feature type="domain" description="Glycogen debranching enzyme glucanotransferase" evidence="2">
    <location>
        <begin position="209"/>
        <end position="634"/>
    </location>
</feature>
<dbReference type="Pfam" id="PF06202">
    <property type="entry name" value="GDE_C"/>
    <property type="match status" value="1"/>
</dbReference>
<evidence type="ECO:0000313" key="4">
    <source>
        <dbReference type="Proteomes" id="UP000046395"/>
    </source>
</evidence>
<dbReference type="SUPFAM" id="SSF51445">
    <property type="entry name" value="(Trans)glycosidases"/>
    <property type="match status" value="1"/>
</dbReference>
<dbReference type="GO" id="GO:0004135">
    <property type="term" value="F:amylo-alpha-1,6-glucosidase activity"/>
    <property type="evidence" value="ECO:0007669"/>
    <property type="project" value="InterPro"/>
</dbReference>
<dbReference type="InterPro" id="IPR010401">
    <property type="entry name" value="AGL/Gdb1"/>
</dbReference>
<feature type="domain" description="Glycogen debranching enzyme C-terminal" evidence="1">
    <location>
        <begin position="1172"/>
        <end position="1615"/>
    </location>
</feature>
<feature type="domain" description="Glycogen debranching enzyme central" evidence="3">
    <location>
        <begin position="780"/>
        <end position="1071"/>
    </location>
</feature>
<dbReference type="Gene3D" id="1.50.10.10">
    <property type="match status" value="1"/>
</dbReference>
<evidence type="ECO:0000259" key="1">
    <source>
        <dbReference type="Pfam" id="PF06202"/>
    </source>
</evidence>
<dbReference type="Pfam" id="PF14702">
    <property type="entry name" value="hGDE_central"/>
    <property type="match status" value="1"/>
</dbReference>
<dbReference type="InterPro" id="IPR032790">
    <property type="entry name" value="GDE_C"/>
</dbReference>
<keyword evidence="4" id="KW-1185">Reference proteome</keyword>
<accession>A0A5S6QS88</accession>
<dbReference type="WBParaSite" id="TMUE_2000009762.1">
    <property type="protein sequence ID" value="TMUE_2000009762.1"/>
    <property type="gene ID" value="WBGene00302721"/>
</dbReference>
<organism evidence="4 5">
    <name type="scientific">Trichuris muris</name>
    <name type="common">Mouse whipworm</name>
    <dbReference type="NCBI Taxonomy" id="70415"/>
    <lineage>
        <taxon>Eukaryota</taxon>
        <taxon>Metazoa</taxon>
        <taxon>Ecdysozoa</taxon>
        <taxon>Nematoda</taxon>
        <taxon>Enoplea</taxon>
        <taxon>Dorylaimia</taxon>
        <taxon>Trichinellida</taxon>
        <taxon>Trichuridae</taxon>
        <taxon>Trichuris</taxon>
    </lineage>
</organism>
<dbReference type="SUPFAM" id="SSF48208">
    <property type="entry name" value="Six-hairpin glycosidases"/>
    <property type="match status" value="1"/>
</dbReference>
<dbReference type="Proteomes" id="UP000046395">
    <property type="component" value="Unassembled WGS sequence"/>
</dbReference>
<evidence type="ECO:0000259" key="2">
    <source>
        <dbReference type="Pfam" id="PF14701"/>
    </source>
</evidence>
<dbReference type="InterPro" id="IPR032792">
    <property type="entry name" value="AGL_glucanoTrfase"/>
</dbReference>
<dbReference type="STRING" id="70415.A0A5S6QS88"/>
<dbReference type="GO" id="GO:0004134">
    <property type="term" value="F:4-alpha-glucanotransferase activity"/>
    <property type="evidence" value="ECO:0007669"/>
    <property type="project" value="InterPro"/>
</dbReference>
<protein>
    <submittedName>
        <fullName evidence="5">4-alpha-glucanotransferase</fullName>
    </submittedName>
</protein>
<dbReference type="InterPro" id="IPR008928">
    <property type="entry name" value="6-hairpin_glycosidase_sf"/>
</dbReference>
<dbReference type="Pfam" id="PF14701">
    <property type="entry name" value="hDGE_amylase"/>
    <property type="match status" value="1"/>
</dbReference>
<sequence>MYRLAGEPGAHCTSERIASYISAPDGYERGSSTLPRERGCAGCLLQKSLRGRLSLTVQPQSCRKSHCMATEIMADRSKTMDVLYSTFVLNVEPGKDYESLLYHVQTNTRIRFTFHSSFFGQSISIYTTYEPDDPAIRSSIISTNNDVWYPLKLHSGSANRNDDFGRYAELHCLKPGSYKFCMSLEASGSINRPEVIGYFHVLSRIAAGLPVDAIACQSVYARLLGHFSGWTNQFSVAQKSGYNMIHLSPVQKLGRSRQPRCISEQLELNDEIFGPNSGEAFELLEKFIGKIEKEWNMFTMGDLVLAETAVDSPWINDHPECTYNLENTPHLRPAYLLDRVLCHFSRAVASGEYAQRGLSNEPWTENAITTMKSILLDEVYPKTRIHELFQVNVEELVKIFKEKVEAEGRPSAPPAEQGKSLRIIQDLEYHRLSSKVDMDLAMALFNQFEDKELTEAERQQKCLQKFRECLWSLNNEAAQQCWDHLRCGVENLANHLRMQQEKARPKASEKHPLFPQYFLQLEASTAWEQDEERMHSVEKRRRVMLKNVWVPNEAFFQTATEFAFFRRDLHCCGYTVKLRYGNCPKDCEYIWERMTKYTRSVAKLFHAINIVDVPSMPLQVCEHMTKEIRRIRPNAFICATLDVNNTNTRRIVNRLGITAVMQSTATLETPYEIGSLIRRFGGKPIGSFVQPPLSLLSPSDIPIMLFDMTLDDESPVRTRTPLDILPTASLLAAAGHPYGSCRGIDELVLNKIDASTEQKRYRVWSDEPSESPGYLDTKVGIIHGRQAINRLHAFLSRGEFNEVQVEHNCENMIVVHKRSQLHGQCVILAVRNCFCMGDIARREFVSPVVITGNLQEILYEGTLQEKKRPRLQNTPTKLNNETCKENKLPRPRYVKGLNKYELFLKEMVSLFDSATIEIVTRTQSSIKEVDFIRFRAGAVIAMLVTMPKEHRIAISTLRKELARIDVVTFPPESVQEIQDFRSTAPDLKSILHAVSLSDYNRVLFRCENEQVKDELSMGAYEVPGIGKLPYCGLYSIIHHLNKMRLSNDMEHPLCHHLRQGNWLPDYITKRLLIVPGTKNIAEWLQFVFDVYKELPTFAKPCYFEAIVSGAYRLMTDAILSKMSNFVQNGGPFVRALAISSLMFCGSVSSGKLPELSSYVQSPKQEVPAVPVESNQMTTIAAGIPNYAAGLQRNWSRDTFIALRGLLLIPGRYSEARYIILSYSGLVKNGQMPSRVYEHTNVQFGSRDTVWWWLLAIKHYVEMVPNGQEIMWDPVIRYSPKEKRSKRSCPADQFLFNAMQEAINTVFQGRKRRGLGDRGPELGTGVDMETGFVFGGNARSAGTWMDKIGSSQMCNNTGVPATPRDGSAVEIVAISYAIIKWLSKMAKGGQYPYAGVRYKHDNKEVFWTWETWASKVMGAFENNFWIPSVVRSEEAAANGASPGQSNTGFYKDVVNSEIKWSETQLRPNFLIAMAVAPELFNTSNARTAIEKAEAKLLGRLGMKTLNEEDWAYNGYYSPSIDSADYKTARGFNLHQGPEWVWLTGYFLRAKMHMAVAEPAFQSCQSVVSRVKQILANHWEYINNDPWFSLPEFTNKDGAPCPDACPAQAKSIGCIMEVLYDLSNVMKDNQAL</sequence>